<accession>A0ABR0EV20</accession>
<organism evidence="2 3">
    <name type="scientific">Zasmidium cellare</name>
    <name type="common">Wine cellar mold</name>
    <name type="synonym">Racodium cellare</name>
    <dbReference type="NCBI Taxonomy" id="395010"/>
    <lineage>
        <taxon>Eukaryota</taxon>
        <taxon>Fungi</taxon>
        <taxon>Dikarya</taxon>
        <taxon>Ascomycota</taxon>
        <taxon>Pezizomycotina</taxon>
        <taxon>Dothideomycetes</taxon>
        <taxon>Dothideomycetidae</taxon>
        <taxon>Mycosphaerellales</taxon>
        <taxon>Mycosphaerellaceae</taxon>
        <taxon>Zasmidium</taxon>
    </lineage>
</organism>
<protein>
    <recommendedName>
        <fullName evidence="1">AB hydrolase-1 domain-containing protein</fullName>
    </recommendedName>
</protein>
<sequence length="272" mass="29099">MVLQHFDVEHGKLAVEIEGNGPLVLCAPAMGDLRSAYAPLALQLVASGFTSAVMDIRGHGDSSTDFQKYGDEAIADDFITLIENINKGPTILAGASLSAGAAAIAAGRRPDLVKGLILLGPFLRMPSGIMGIIGPTLMKGLVMKPWGPSVWKSYSKTLWPGLGDEGAAKRAAENIESLTRPKRWAAFQATVKGANHNTVTPYLGRIKNVPALVVMGEKDPDWSKPVEEAEWVASNFREARVVAVPGCGHAPHLESPEMVGREVLQFLRRLEG</sequence>
<dbReference type="Pfam" id="PF12697">
    <property type="entry name" value="Abhydrolase_6"/>
    <property type="match status" value="1"/>
</dbReference>
<reference evidence="2 3" key="1">
    <citation type="journal article" date="2023" name="G3 (Bethesda)">
        <title>A chromosome-level genome assembly of Zasmidium syzygii isolated from banana leaves.</title>
        <authorList>
            <person name="van Westerhoven A.C."/>
            <person name="Mehrabi R."/>
            <person name="Talebi R."/>
            <person name="Steentjes M.B.F."/>
            <person name="Corcolon B."/>
            <person name="Chong P.A."/>
            <person name="Kema G.H.J."/>
            <person name="Seidl M.F."/>
        </authorList>
    </citation>
    <scope>NUCLEOTIDE SEQUENCE [LARGE SCALE GENOMIC DNA]</scope>
    <source>
        <strain evidence="2 3">P124</strain>
    </source>
</reference>
<evidence type="ECO:0000313" key="2">
    <source>
        <dbReference type="EMBL" id="KAK4505464.1"/>
    </source>
</evidence>
<dbReference type="PRINTS" id="PR00412">
    <property type="entry name" value="EPOXHYDRLASE"/>
</dbReference>
<dbReference type="InterPro" id="IPR000639">
    <property type="entry name" value="Epox_hydrolase-like"/>
</dbReference>
<proteinExistence type="predicted"/>
<dbReference type="Gene3D" id="3.40.50.1820">
    <property type="entry name" value="alpha/beta hydrolase"/>
    <property type="match status" value="1"/>
</dbReference>
<dbReference type="Proteomes" id="UP001305779">
    <property type="component" value="Unassembled WGS sequence"/>
</dbReference>
<evidence type="ECO:0000313" key="3">
    <source>
        <dbReference type="Proteomes" id="UP001305779"/>
    </source>
</evidence>
<dbReference type="InterPro" id="IPR000073">
    <property type="entry name" value="AB_hydrolase_1"/>
</dbReference>
<gene>
    <name evidence="2" type="ORF">PRZ48_003427</name>
</gene>
<name>A0ABR0EV20_ZASCE</name>
<evidence type="ECO:0000259" key="1">
    <source>
        <dbReference type="Pfam" id="PF12697"/>
    </source>
</evidence>
<dbReference type="InterPro" id="IPR050228">
    <property type="entry name" value="Carboxylesterase_BioH"/>
</dbReference>
<feature type="domain" description="AB hydrolase-1" evidence="1">
    <location>
        <begin position="25"/>
        <end position="259"/>
    </location>
</feature>
<dbReference type="SUPFAM" id="SSF53474">
    <property type="entry name" value="alpha/beta-Hydrolases"/>
    <property type="match status" value="1"/>
</dbReference>
<dbReference type="PANTHER" id="PTHR43194">
    <property type="entry name" value="HYDROLASE ALPHA/BETA FOLD FAMILY"/>
    <property type="match status" value="1"/>
</dbReference>
<dbReference type="InterPro" id="IPR029058">
    <property type="entry name" value="AB_hydrolase_fold"/>
</dbReference>
<comment type="caution">
    <text evidence="2">The sequence shown here is derived from an EMBL/GenBank/DDBJ whole genome shotgun (WGS) entry which is preliminary data.</text>
</comment>
<keyword evidence="3" id="KW-1185">Reference proteome</keyword>
<dbReference type="PANTHER" id="PTHR43194:SF2">
    <property type="entry name" value="PEROXISOMAL MEMBRANE PROTEIN LPX1"/>
    <property type="match status" value="1"/>
</dbReference>
<dbReference type="EMBL" id="JAXOVC010000002">
    <property type="protein sequence ID" value="KAK4505464.1"/>
    <property type="molecule type" value="Genomic_DNA"/>
</dbReference>